<gene>
    <name evidence="2" type="ORF">MNEG_13804</name>
</gene>
<reference evidence="2 3" key="1">
    <citation type="journal article" date="2013" name="BMC Genomics">
        <title>Reconstruction of the lipid metabolism for the microalga Monoraphidium neglectum from its genome sequence reveals characteristics suitable for biofuel production.</title>
        <authorList>
            <person name="Bogen C."/>
            <person name="Al-Dilaimi A."/>
            <person name="Albersmeier A."/>
            <person name="Wichmann J."/>
            <person name="Grundmann M."/>
            <person name="Rupp O."/>
            <person name="Lauersen K.J."/>
            <person name="Blifernez-Klassen O."/>
            <person name="Kalinowski J."/>
            <person name="Goesmann A."/>
            <person name="Mussgnug J.H."/>
            <person name="Kruse O."/>
        </authorList>
    </citation>
    <scope>NUCLEOTIDE SEQUENCE [LARGE SCALE GENOMIC DNA]</scope>
    <source>
        <strain evidence="2 3">SAG 48.87</strain>
    </source>
</reference>
<dbReference type="AlphaFoldDB" id="A0A0D2J2J9"/>
<sequence length="181" mass="19188">MTRLSLVAGVFVALLACASPRAVKGRSLLQEPDVPFDPAAVAALDSRAVIIAGAGSPATARPNCRDFSSVAYVEAFNPATSSPSYPIVYPRPFTSLDFHFSATNAATNEKLDVHPKFTADISTFSFLLSDGSSAPTYDLTSKVLPVGWRCTFKVDPASVPSGLAPKQVSARPVVAWSPRWT</sequence>
<dbReference type="RefSeq" id="XP_013893177.1">
    <property type="nucleotide sequence ID" value="XM_014037723.1"/>
</dbReference>
<name>A0A0D2J2J9_9CHLO</name>
<keyword evidence="1" id="KW-0732">Signal</keyword>
<organism evidence="2 3">
    <name type="scientific">Monoraphidium neglectum</name>
    <dbReference type="NCBI Taxonomy" id="145388"/>
    <lineage>
        <taxon>Eukaryota</taxon>
        <taxon>Viridiplantae</taxon>
        <taxon>Chlorophyta</taxon>
        <taxon>core chlorophytes</taxon>
        <taxon>Chlorophyceae</taxon>
        <taxon>CS clade</taxon>
        <taxon>Sphaeropleales</taxon>
        <taxon>Selenastraceae</taxon>
        <taxon>Monoraphidium</taxon>
    </lineage>
</organism>
<proteinExistence type="predicted"/>
<feature type="chain" id="PRO_5002244629" evidence="1">
    <location>
        <begin position="26"/>
        <end position="181"/>
    </location>
</feature>
<evidence type="ECO:0000313" key="3">
    <source>
        <dbReference type="Proteomes" id="UP000054498"/>
    </source>
</evidence>
<evidence type="ECO:0000256" key="1">
    <source>
        <dbReference type="SAM" id="SignalP"/>
    </source>
</evidence>
<dbReference type="KEGG" id="mng:MNEG_13804"/>
<dbReference type="EMBL" id="KK104279">
    <property type="protein sequence ID" value="KIY94157.1"/>
    <property type="molecule type" value="Genomic_DNA"/>
</dbReference>
<dbReference type="Proteomes" id="UP000054498">
    <property type="component" value="Unassembled WGS sequence"/>
</dbReference>
<evidence type="ECO:0000313" key="2">
    <source>
        <dbReference type="EMBL" id="KIY94157.1"/>
    </source>
</evidence>
<dbReference type="GeneID" id="25731303"/>
<dbReference type="PROSITE" id="PS51257">
    <property type="entry name" value="PROKAR_LIPOPROTEIN"/>
    <property type="match status" value="1"/>
</dbReference>
<accession>A0A0D2J2J9</accession>
<feature type="signal peptide" evidence="1">
    <location>
        <begin position="1"/>
        <end position="25"/>
    </location>
</feature>
<protein>
    <submittedName>
        <fullName evidence="2">Uncharacterized protein</fullName>
    </submittedName>
</protein>
<keyword evidence="3" id="KW-1185">Reference proteome</keyword>